<dbReference type="OrthoDB" id="2439548at2759"/>
<feature type="region of interest" description="Disordered" evidence="1">
    <location>
        <begin position="37"/>
        <end position="58"/>
    </location>
</feature>
<gene>
    <name evidence="2" type="ORF">C2G38_2206616</name>
</gene>
<accession>A0A397ULY8</accession>
<protein>
    <submittedName>
        <fullName evidence="2">Uncharacterized protein</fullName>
    </submittedName>
</protein>
<reference evidence="2 3" key="1">
    <citation type="submission" date="2018-06" db="EMBL/GenBank/DDBJ databases">
        <title>Comparative genomics reveals the genomic features of Rhizophagus irregularis, R. cerebriforme, R. diaphanum and Gigaspora rosea, and their symbiotic lifestyle signature.</title>
        <authorList>
            <person name="Morin E."/>
            <person name="San Clemente H."/>
            <person name="Chen E.C.H."/>
            <person name="De La Providencia I."/>
            <person name="Hainaut M."/>
            <person name="Kuo A."/>
            <person name="Kohler A."/>
            <person name="Murat C."/>
            <person name="Tang N."/>
            <person name="Roy S."/>
            <person name="Loubradou J."/>
            <person name="Henrissat B."/>
            <person name="Grigoriev I.V."/>
            <person name="Corradi N."/>
            <person name="Roux C."/>
            <person name="Martin F.M."/>
        </authorList>
    </citation>
    <scope>NUCLEOTIDE SEQUENCE [LARGE SCALE GENOMIC DNA]</scope>
    <source>
        <strain evidence="2 3">DAOM 194757</strain>
    </source>
</reference>
<keyword evidence="3" id="KW-1185">Reference proteome</keyword>
<evidence type="ECO:0000313" key="3">
    <source>
        <dbReference type="Proteomes" id="UP000266673"/>
    </source>
</evidence>
<dbReference type="EMBL" id="QKWP01001272">
    <property type="protein sequence ID" value="RIB10258.1"/>
    <property type="molecule type" value="Genomic_DNA"/>
</dbReference>
<sequence>MKVKKTILQEIIVNSKSKIELIKRLSKDDPEYLIEHLQKELSSSEDSENEKEVEKRPKKKPTIYNNFVKKEYPNLKEEIDNSSEIFKMLGKKLETSPDNPKNKNNIFTNTTQTVLTKLQQKTKSKKVTKRKSTAKKLTQTKRELPTVKKRTISKRKKSVQRLCNIRWCQDEERLNACAAKRGIGVQVERIVLGARNENNKTYYFDTLLNRLFYHRFFQEQSRFTNFELRDISIHFKIATYHNKLRDHTINIPVKQSNQVITPLQSLLTIKAYIIEICDVDLAKKASKELIIDCSICQFTEDEMILCMDLNKLRVCVLSEEENQARVFDKGNYALVIILDYMDWIGGYLEAAYMPDMRHGPTFNAIFQSIQECCEKDNDT</sequence>
<evidence type="ECO:0000256" key="1">
    <source>
        <dbReference type="SAM" id="MobiDB-lite"/>
    </source>
</evidence>
<dbReference type="Proteomes" id="UP000266673">
    <property type="component" value="Unassembled WGS sequence"/>
</dbReference>
<comment type="caution">
    <text evidence="2">The sequence shown here is derived from an EMBL/GenBank/DDBJ whole genome shotgun (WGS) entry which is preliminary data.</text>
</comment>
<name>A0A397ULY8_9GLOM</name>
<proteinExistence type="predicted"/>
<evidence type="ECO:0000313" key="2">
    <source>
        <dbReference type="EMBL" id="RIB10258.1"/>
    </source>
</evidence>
<dbReference type="AlphaFoldDB" id="A0A397ULY8"/>
<organism evidence="2 3">
    <name type="scientific">Gigaspora rosea</name>
    <dbReference type="NCBI Taxonomy" id="44941"/>
    <lineage>
        <taxon>Eukaryota</taxon>
        <taxon>Fungi</taxon>
        <taxon>Fungi incertae sedis</taxon>
        <taxon>Mucoromycota</taxon>
        <taxon>Glomeromycotina</taxon>
        <taxon>Glomeromycetes</taxon>
        <taxon>Diversisporales</taxon>
        <taxon>Gigasporaceae</taxon>
        <taxon>Gigaspora</taxon>
    </lineage>
</organism>